<dbReference type="InterPro" id="IPR041705">
    <property type="entry name" value="PIN_Sll0205"/>
</dbReference>
<dbReference type="InterPro" id="IPR029060">
    <property type="entry name" value="PIN-like_dom_sf"/>
</dbReference>
<dbReference type="PANTHER" id="PTHR36173:SF2">
    <property type="entry name" value="RIBONUCLEASE VAPC16"/>
    <property type="match status" value="1"/>
</dbReference>
<dbReference type="AlphaFoldDB" id="A0A550JKD7"/>
<dbReference type="InterPro" id="IPR052919">
    <property type="entry name" value="TA_system_RNase"/>
</dbReference>
<feature type="domain" description="PIN" evidence="1">
    <location>
        <begin position="4"/>
        <end position="122"/>
    </location>
</feature>
<sequence>MNLLIDTCAFLWLISDAPELSQNARQLFTNTENQVYLSVASAWEIIVKNKLGKLPLPEPAHDFVHNWRKRHQIETLPLDEPAVLQLSRLPEYHKDPFDRILICQAIANSLIILTPDSQITRYPVRTEW</sequence>
<gene>
    <name evidence="2" type="ORF">FL622_00320</name>
</gene>
<dbReference type="CDD" id="cd09872">
    <property type="entry name" value="PIN_Sll0205-like"/>
    <property type="match status" value="1"/>
</dbReference>
<dbReference type="OrthoDB" id="9798990at2"/>
<dbReference type="SUPFAM" id="SSF88723">
    <property type="entry name" value="PIN domain-like"/>
    <property type="match status" value="1"/>
</dbReference>
<dbReference type="RefSeq" id="WP_092052230.1">
    <property type="nucleotide sequence ID" value="NZ_FOJJ01000001.1"/>
</dbReference>
<comment type="caution">
    <text evidence="2">The sequence shown here is derived from an EMBL/GenBank/DDBJ whole genome shotgun (WGS) entry which is preliminary data.</text>
</comment>
<dbReference type="Pfam" id="PF01850">
    <property type="entry name" value="PIN"/>
    <property type="match status" value="1"/>
</dbReference>
<name>A0A550JKD7_9BACT</name>
<reference evidence="2 3" key="1">
    <citation type="submission" date="2019-07" db="EMBL/GenBank/DDBJ databases">
        <title>Insights of Desulfuromonas acetexigens electromicrobiology.</title>
        <authorList>
            <person name="Katuri K."/>
            <person name="Sapireddy V."/>
            <person name="Shaw D.R."/>
            <person name="Saikaly P."/>
        </authorList>
    </citation>
    <scope>NUCLEOTIDE SEQUENCE [LARGE SCALE GENOMIC DNA]</scope>
    <source>
        <strain evidence="2 3">2873</strain>
    </source>
</reference>
<evidence type="ECO:0000313" key="2">
    <source>
        <dbReference type="EMBL" id="TRO83662.1"/>
    </source>
</evidence>
<evidence type="ECO:0000313" key="3">
    <source>
        <dbReference type="Proteomes" id="UP000317155"/>
    </source>
</evidence>
<organism evidence="2 3">
    <name type="scientific">Trichloromonas acetexigens</name>
    <dbReference type="NCBI Taxonomy" id="38815"/>
    <lineage>
        <taxon>Bacteria</taxon>
        <taxon>Pseudomonadati</taxon>
        <taxon>Thermodesulfobacteriota</taxon>
        <taxon>Desulfuromonadia</taxon>
        <taxon>Desulfuromonadales</taxon>
        <taxon>Trichloromonadaceae</taxon>
        <taxon>Trichloromonas</taxon>
    </lineage>
</organism>
<evidence type="ECO:0000259" key="1">
    <source>
        <dbReference type="Pfam" id="PF01850"/>
    </source>
</evidence>
<dbReference type="Proteomes" id="UP000317155">
    <property type="component" value="Unassembled WGS sequence"/>
</dbReference>
<dbReference type="Gene3D" id="3.40.50.1010">
    <property type="entry name" value="5'-nuclease"/>
    <property type="match status" value="1"/>
</dbReference>
<dbReference type="EMBL" id="VJVV01000001">
    <property type="protein sequence ID" value="TRO83662.1"/>
    <property type="molecule type" value="Genomic_DNA"/>
</dbReference>
<accession>A0A550JKD7</accession>
<proteinExistence type="predicted"/>
<dbReference type="InterPro" id="IPR002716">
    <property type="entry name" value="PIN_dom"/>
</dbReference>
<keyword evidence="3" id="KW-1185">Reference proteome</keyword>
<protein>
    <submittedName>
        <fullName evidence="2">Type II toxin-antitoxin system VapC family toxin</fullName>
    </submittedName>
</protein>
<dbReference type="PANTHER" id="PTHR36173">
    <property type="entry name" value="RIBONUCLEASE VAPC16-RELATED"/>
    <property type="match status" value="1"/>
</dbReference>